<dbReference type="InterPro" id="IPR036691">
    <property type="entry name" value="Endo/exonu/phosph_ase_sf"/>
</dbReference>
<sequence length="107" mass="12123">MGDLNAKVGDQRVEDIVGLSDIGAVNERESRLIQSCQTNDFTITNTWFHNHPRRQRTWKSSGDRSSNKLDYILIQKRFRNAVKISKSLQGTDCDSDHIPVMCKSKGG</sequence>
<dbReference type="AlphaFoldDB" id="A0AAV4CKL6"/>
<organism evidence="1 2">
    <name type="scientific">Plakobranchus ocellatus</name>
    <dbReference type="NCBI Taxonomy" id="259542"/>
    <lineage>
        <taxon>Eukaryota</taxon>
        <taxon>Metazoa</taxon>
        <taxon>Spiralia</taxon>
        <taxon>Lophotrochozoa</taxon>
        <taxon>Mollusca</taxon>
        <taxon>Gastropoda</taxon>
        <taxon>Heterobranchia</taxon>
        <taxon>Euthyneura</taxon>
        <taxon>Panpulmonata</taxon>
        <taxon>Sacoglossa</taxon>
        <taxon>Placobranchoidea</taxon>
        <taxon>Plakobranchidae</taxon>
        <taxon>Plakobranchus</taxon>
    </lineage>
</organism>
<protein>
    <submittedName>
        <fullName evidence="1">Craniofacial development protein 2-like</fullName>
    </submittedName>
</protein>
<evidence type="ECO:0000313" key="1">
    <source>
        <dbReference type="EMBL" id="GFO32116.1"/>
    </source>
</evidence>
<comment type="caution">
    <text evidence="1">The sequence shown here is derived from an EMBL/GenBank/DDBJ whole genome shotgun (WGS) entry which is preliminary data.</text>
</comment>
<evidence type="ECO:0000313" key="2">
    <source>
        <dbReference type="Proteomes" id="UP000735302"/>
    </source>
</evidence>
<keyword evidence="2" id="KW-1185">Reference proteome</keyword>
<dbReference type="Gene3D" id="3.60.10.10">
    <property type="entry name" value="Endonuclease/exonuclease/phosphatase"/>
    <property type="match status" value="1"/>
</dbReference>
<accession>A0AAV4CKL6</accession>
<dbReference type="SUPFAM" id="SSF56219">
    <property type="entry name" value="DNase I-like"/>
    <property type="match status" value="1"/>
</dbReference>
<proteinExistence type="predicted"/>
<gene>
    <name evidence="1" type="ORF">PoB_005862100</name>
</gene>
<dbReference type="Proteomes" id="UP000735302">
    <property type="component" value="Unassembled WGS sequence"/>
</dbReference>
<name>A0AAV4CKL6_9GAST</name>
<reference evidence="1 2" key="1">
    <citation type="journal article" date="2021" name="Elife">
        <title>Chloroplast acquisition without the gene transfer in kleptoplastic sea slugs, Plakobranchus ocellatus.</title>
        <authorList>
            <person name="Maeda T."/>
            <person name="Takahashi S."/>
            <person name="Yoshida T."/>
            <person name="Shimamura S."/>
            <person name="Takaki Y."/>
            <person name="Nagai Y."/>
            <person name="Toyoda A."/>
            <person name="Suzuki Y."/>
            <person name="Arimoto A."/>
            <person name="Ishii H."/>
            <person name="Satoh N."/>
            <person name="Nishiyama T."/>
            <person name="Hasebe M."/>
            <person name="Maruyama T."/>
            <person name="Minagawa J."/>
            <person name="Obokata J."/>
            <person name="Shigenobu S."/>
        </authorList>
    </citation>
    <scope>NUCLEOTIDE SEQUENCE [LARGE SCALE GENOMIC DNA]</scope>
</reference>
<dbReference type="EMBL" id="BLXT01006566">
    <property type="protein sequence ID" value="GFO32116.1"/>
    <property type="molecule type" value="Genomic_DNA"/>
</dbReference>